<evidence type="ECO:0000256" key="1">
    <source>
        <dbReference type="SAM" id="MobiDB-lite"/>
    </source>
</evidence>
<feature type="chain" id="PRO_5016360944" evidence="2">
    <location>
        <begin position="35"/>
        <end position="288"/>
    </location>
</feature>
<sequence length="288" mass="30077">MRRITSQLAVRTACALAPRLLLCLVTVVAPVAMASSIDDVMSSSPPKAPKLGAHTLLTQPEGEGSTPAVTSSLNTQENGSSLLVLVAGHADNAGMPTDSYDNLWKPVGEPVVYNGYDERFNARAFLAIAARGGKKHTVQVVKEGSPAGEITIPFIEIAHAGKLEDVAQNYPTPGVAARATNRLMRAWQGFKGEPDSTSSALTSGTVTTTGPATLVAVWLGDAYVYSMTAIPGDGFKVIDSYLNLPPSSGVQAAVAVREVDAAGTYSITWHGTPAQGAILWLFAFQAAP</sequence>
<protein>
    <submittedName>
        <fullName evidence="3">Uncharacterized protein</fullName>
    </submittedName>
</protein>
<gene>
    <name evidence="3" type="ORF">CA260_08905</name>
</gene>
<dbReference type="AlphaFoldDB" id="A0A328P6N3"/>
<evidence type="ECO:0000256" key="2">
    <source>
        <dbReference type="SAM" id="SignalP"/>
    </source>
</evidence>
<dbReference type="Proteomes" id="UP000248926">
    <property type="component" value="Unassembled WGS sequence"/>
</dbReference>
<proteinExistence type="predicted"/>
<reference evidence="3 4" key="1">
    <citation type="journal article" date="2018" name="Genet. Mol. Biol.">
        <title>The genome sequence of Dyella jiangningensis FCAV SCS01 from a lignocellulose-decomposing microbial consortium metagenome reveals potential for biotechnological applications.</title>
        <authorList>
            <person name="Desiderato J.G."/>
            <person name="Alvarenga D.O."/>
            <person name="Constancio M.T.L."/>
            <person name="Alves L.M.C."/>
            <person name="Varani A.M."/>
        </authorList>
    </citation>
    <scope>NUCLEOTIDE SEQUENCE [LARGE SCALE GENOMIC DNA]</scope>
    <source>
        <strain evidence="3 4">FCAV SCS01</strain>
    </source>
</reference>
<name>A0A328P6N3_9GAMM</name>
<feature type="region of interest" description="Disordered" evidence="1">
    <location>
        <begin position="39"/>
        <end position="72"/>
    </location>
</feature>
<organism evidence="3 4">
    <name type="scientific">Dyella jiangningensis</name>
    <dbReference type="NCBI Taxonomy" id="1379159"/>
    <lineage>
        <taxon>Bacteria</taxon>
        <taxon>Pseudomonadati</taxon>
        <taxon>Pseudomonadota</taxon>
        <taxon>Gammaproteobacteria</taxon>
        <taxon>Lysobacterales</taxon>
        <taxon>Rhodanobacteraceae</taxon>
        <taxon>Dyella</taxon>
    </lineage>
</organism>
<evidence type="ECO:0000313" key="4">
    <source>
        <dbReference type="Proteomes" id="UP000248926"/>
    </source>
</evidence>
<dbReference type="EMBL" id="NFZS01000001">
    <property type="protein sequence ID" value="RAO77937.1"/>
    <property type="molecule type" value="Genomic_DNA"/>
</dbReference>
<dbReference type="RefSeq" id="WP_111982364.1">
    <property type="nucleotide sequence ID" value="NZ_NFZS01000001.1"/>
</dbReference>
<accession>A0A328P6N3</accession>
<feature type="signal peptide" evidence="2">
    <location>
        <begin position="1"/>
        <end position="34"/>
    </location>
</feature>
<evidence type="ECO:0000313" key="3">
    <source>
        <dbReference type="EMBL" id="RAO77937.1"/>
    </source>
</evidence>
<dbReference type="OrthoDB" id="5949012at2"/>
<keyword evidence="2" id="KW-0732">Signal</keyword>
<keyword evidence="4" id="KW-1185">Reference proteome</keyword>
<comment type="caution">
    <text evidence="3">The sequence shown here is derived from an EMBL/GenBank/DDBJ whole genome shotgun (WGS) entry which is preliminary data.</text>
</comment>